<accession>F9XR92</accession>
<evidence type="ECO:0000313" key="2">
    <source>
        <dbReference type="EMBL" id="EGP82218.1"/>
    </source>
</evidence>
<evidence type="ECO:0000256" key="1">
    <source>
        <dbReference type="SAM" id="MobiDB-lite"/>
    </source>
</evidence>
<feature type="compositionally biased region" description="Basic and acidic residues" evidence="1">
    <location>
        <begin position="122"/>
        <end position="133"/>
    </location>
</feature>
<proteinExistence type="predicted"/>
<dbReference type="InParanoid" id="F9XR92"/>
<feature type="compositionally biased region" description="Basic and acidic residues" evidence="1">
    <location>
        <begin position="95"/>
        <end position="107"/>
    </location>
</feature>
<feature type="compositionally biased region" description="Basic and acidic residues" evidence="1">
    <location>
        <begin position="31"/>
        <end position="45"/>
    </location>
</feature>
<dbReference type="RefSeq" id="XP_003847242.1">
    <property type="nucleotide sequence ID" value="XM_003847194.1"/>
</dbReference>
<dbReference type="GeneID" id="13399895"/>
<organism evidence="2 3">
    <name type="scientific">Zymoseptoria tritici (strain CBS 115943 / IPO323)</name>
    <name type="common">Speckled leaf blotch fungus</name>
    <name type="synonym">Septoria tritici</name>
    <dbReference type="NCBI Taxonomy" id="336722"/>
    <lineage>
        <taxon>Eukaryota</taxon>
        <taxon>Fungi</taxon>
        <taxon>Dikarya</taxon>
        <taxon>Ascomycota</taxon>
        <taxon>Pezizomycotina</taxon>
        <taxon>Dothideomycetes</taxon>
        <taxon>Dothideomycetidae</taxon>
        <taxon>Mycosphaerellales</taxon>
        <taxon>Mycosphaerellaceae</taxon>
        <taxon>Zymoseptoria</taxon>
    </lineage>
</organism>
<sequence>MEANHFSGLGRKVAARQSIQGCDDEEEAQVQEERCIFKRSDEEGKSTTAQNSRLLPVPKASETSQAMKLSRTPKRSEPSLTDSATMRIRSATKKANCDGELEVRDAGDFENAVSGQGNGPRTRQEPGEVSYDRSPKRAGLFEVEPPGILSWREQFYEHTSHIPFREDYLISRKSLLNRPAVSSPDSVFSPSQDGRRVDALLRKDTGYDASAEDRPAAPVSVGLLIIHT</sequence>
<evidence type="ECO:0000313" key="3">
    <source>
        <dbReference type="Proteomes" id="UP000008062"/>
    </source>
</evidence>
<protein>
    <submittedName>
        <fullName evidence="2">Uncharacterized protein</fullName>
    </submittedName>
</protein>
<dbReference type="KEGG" id="ztr:MYCGRDRAFT_97751"/>
<reference evidence="2 3" key="1">
    <citation type="journal article" date="2011" name="PLoS Genet.">
        <title>Finished genome of the fungal wheat pathogen Mycosphaerella graminicola reveals dispensome structure, chromosome plasticity, and stealth pathogenesis.</title>
        <authorList>
            <person name="Goodwin S.B."/>
            <person name="Ben M'barek S."/>
            <person name="Dhillon B."/>
            <person name="Wittenberg A.H.J."/>
            <person name="Crane C.F."/>
            <person name="Hane J.K."/>
            <person name="Foster A.J."/>
            <person name="Van der Lee T.A.J."/>
            <person name="Grimwood J."/>
            <person name="Aerts A."/>
            <person name="Antoniw J."/>
            <person name="Bailey A."/>
            <person name="Bluhm B."/>
            <person name="Bowler J."/>
            <person name="Bristow J."/>
            <person name="van der Burgt A."/>
            <person name="Canto-Canche B."/>
            <person name="Churchill A.C.L."/>
            <person name="Conde-Ferraez L."/>
            <person name="Cools H.J."/>
            <person name="Coutinho P.M."/>
            <person name="Csukai M."/>
            <person name="Dehal P."/>
            <person name="De Wit P."/>
            <person name="Donzelli B."/>
            <person name="van de Geest H.C."/>
            <person name="van Ham R.C.H.J."/>
            <person name="Hammond-Kosack K.E."/>
            <person name="Henrissat B."/>
            <person name="Kilian A."/>
            <person name="Kobayashi A.K."/>
            <person name="Koopmann E."/>
            <person name="Kourmpetis Y."/>
            <person name="Kuzniar A."/>
            <person name="Lindquist E."/>
            <person name="Lombard V."/>
            <person name="Maliepaard C."/>
            <person name="Martins N."/>
            <person name="Mehrabi R."/>
            <person name="Nap J.P.H."/>
            <person name="Ponomarenko A."/>
            <person name="Rudd J.J."/>
            <person name="Salamov A."/>
            <person name="Schmutz J."/>
            <person name="Schouten H.J."/>
            <person name="Shapiro H."/>
            <person name="Stergiopoulos I."/>
            <person name="Torriani S.F.F."/>
            <person name="Tu H."/>
            <person name="de Vries R.P."/>
            <person name="Waalwijk C."/>
            <person name="Ware S.B."/>
            <person name="Wiebenga A."/>
            <person name="Zwiers L.-H."/>
            <person name="Oliver R.P."/>
            <person name="Grigoriev I.V."/>
            <person name="Kema G.H.J."/>
        </authorList>
    </citation>
    <scope>NUCLEOTIDE SEQUENCE [LARGE SCALE GENOMIC DNA]</scope>
    <source>
        <strain evidence="3">CBS 115943 / IPO323</strain>
    </source>
</reference>
<keyword evidence="3" id="KW-1185">Reference proteome</keyword>
<gene>
    <name evidence="2" type="ORF">MYCGRDRAFT_97751</name>
</gene>
<dbReference type="EMBL" id="CM001211">
    <property type="protein sequence ID" value="EGP82218.1"/>
    <property type="molecule type" value="Genomic_DNA"/>
</dbReference>
<dbReference type="HOGENOM" id="CLU_1215619_0_0_1"/>
<feature type="region of interest" description="Disordered" evidence="1">
    <location>
        <begin position="1"/>
        <end position="133"/>
    </location>
</feature>
<dbReference type="AlphaFoldDB" id="F9XR92"/>
<name>F9XR92_ZYMTI</name>
<dbReference type="Proteomes" id="UP000008062">
    <property type="component" value="Chromosome 16"/>
</dbReference>